<gene>
    <name evidence="1" type="ORF">B0H17DRAFT_304113</name>
</gene>
<sequence>MHWALEIVEIVDMICGEIRSSTPTATHSDGGDIIFEGPLRHLAVLARTSTVFHNTALDHLWNTQDTILNLLRCMPNDLWRINDGLGVPKISLLRSIASSDWQRPLIYSHRVKSFLMHQPESSDFLQALSLFLLGDCIFPNLQNLRWLSPLPSSFHHISLFITPSIRHLSLLITGSFSQLSILSNLGAKCPALTHVAIYIATSQGTFPTLSTFARSLMHVQSLTIPLVDRAALEHLSQLPHLQSLQFTGSFTPEFSLTPTLASIPFPALIHLTMYSLQCGTTLLTWSKHLTLKTLNIRGIQEVPTKIDIRRFYAAIALHCAHPHLQEIIVGTSYDDVTPPGADEIDTYSVGRDMIEPLFPFANLVTVSLIHPVGFDLDDATILKMARSWPRLQSLFLTARPFHHMPSRVTLEGVYAFAEHCPRLRTLGITVDATSVPKIRIDKEQPRVTQLTLATLHVALSLIGNAGRVAVFLSAIFPELRWIQTFYDGVLAEHEDEEEEEAELEVPAEQLESHKKWKAVEDALRQD</sequence>
<protein>
    <recommendedName>
        <fullName evidence="3">F-box domain-containing protein</fullName>
    </recommendedName>
</protein>
<organism evidence="1 2">
    <name type="scientific">Mycena rosella</name>
    <name type="common">Pink bonnet</name>
    <name type="synonym">Agaricus rosellus</name>
    <dbReference type="NCBI Taxonomy" id="1033263"/>
    <lineage>
        <taxon>Eukaryota</taxon>
        <taxon>Fungi</taxon>
        <taxon>Dikarya</taxon>
        <taxon>Basidiomycota</taxon>
        <taxon>Agaricomycotina</taxon>
        <taxon>Agaricomycetes</taxon>
        <taxon>Agaricomycetidae</taxon>
        <taxon>Agaricales</taxon>
        <taxon>Marasmiineae</taxon>
        <taxon>Mycenaceae</taxon>
        <taxon>Mycena</taxon>
    </lineage>
</organism>
<dbReference type="EMBL" id="JARKIE010000228">
    <property type="protein sequence ID" value="KAJ7664059.1"/>
    <property type="molecule type" value="Genomic_DNA"/>
</dbReference>
<dbReference type="Gene3D" id="3.80.10.10">
    <property type="entry name" value="Ribonuclease Inhibitor"/>
    <property type="match status" value="1"/>
</dbReference>
<dbReference type="InterPro" id="IPR032675">
    <property type="entry name" value="LRR_dom_sf"/>
</dbReference>
<evidence type="ECO:0000313" key="2">
    <source>
        <dbReference type="Proteomes" id="UP001221757"/>
    </source>
</evidence>
<evidence type="ECO:0008006" key="3">
    <source>
        <dbReference type="Google" id="ProtNLM"/>
    </source>
</evidence>
<dbReference type="SUPFAM" id="SSF52047">
    <property type="entry name" value="RNI-like"/>
    <property type="match status" value="1"/>
</dbReference>
<reference evidence="1" key="1">
    <citation type="submission" date="2023-03" db="EMBL/GenBank/DDBJ databases">
        <title>Massive genome expansion in bonnet fungi (Mycena s.s.) driven by repeated elements and novel gene families across ecological guilds.</title>
        <authorList>
            <consortium name="Lawrence Berkeley National Laboratory"/>
            <person name="Harder C.B."/>
            <person name="Miyauchi S."/>
            <person name="Viragh M."/>
            <person name="Kuo A."/>
            <person name="Thoen E."/>
            <person name="Andreopoulos B."/>
            <person name="Lu D."/>
            <person name="Skrede I."/>
            <person name="Drula E."/>
            <person name="Henrissat B."/>
            <person name="Morin E."/>
            <person name="Kohler A."/>
            <person name="Barry K."/>
            <person name="LaButti K."/>
            <person name="Morin E."/>
            <person name="Salamov A."/>
            <person name="Lipzen A."/>
            <person name="Mereny Z."/>
            <person name="Hegedus B."/>
            <person name="Baldrian P."/>
            <person name="Stursova M."/>
            <person name="Weitz H."/>
            <person name="Taylor A."/>
            <person name="Grigoriev I.V."/>
            <person name="Nagy L.G."/>
            <person name="Martin F."/>
            <person name="Kauserud H."/>
        </authorList>
    </citation>
    <scope>NUCLEOTIDE SEQUENCE</scope>
    <source>
        <strain evidence="1">CBHHK067</strain>
    </source>
</reference>
<dbReference type="Proteomes" id="UP001221757">
    <property type="component" value="Unassembled WGS sequence"/>
</dbReference>
<keyword evidence="2" id="KW-1185">Reference proteome</keyword>
<accession>A0AAD7G3I4</accession>
<name>A0AAD7G3I4_MYCRO</name>
<proteinExistence type="predicted"/>
<comment type="caution">
    <text evidence="1">The sequence shown here is derived from an EMBL/GenBank/DDBJ whole genome shotgun (WGS) entry which is preliminary data.</text>
</comment>
<evidence type="ECO:0000313" key="1">
    <source>
        <dbReference type="EMBL" id="KAJ7664059.1"/>
    </source>
</evidence>
<dbReference type="AlphaFoldDB" id="A0AAD7G3I4"/>